<sequence length="309" mass="31840">MTQELWTLTGPQAIDLALVRRLDATMIGGRIDVVAHEDPARTDARVEVHSVSGRALEVRLDGTTLRVGYGPFEAGWKGFLERFRTYTGKDAAEVHVAVPAGAQVEVATVQGEALIAGAREGVRLATVSGAVMTSRTRGPLRVDTVSGEVAASEHDGPVRMESVSGGLTATGALRSLRLDSVSGSVTVDTRTTPDEITVSAVSADVLVRLPDPDAMDYAVRCLSGRLVVDGEEQRGSARSFHRAARLGAGAPVRVSAVSGDVTVLRGTAGTSSAPADAPPVQDAAPDAPAWGSPGAPAGRPAPASGPVDR</sequence>
<accession>A0A1N6ULN2</accession>
<evidence type="ECO:0000313" key="3">
    <source>
        <dbReference type="EMBL" id="SIQ66226.1"/>
    </source>
</evidence>
<feature type="compositionally biased region" description="Low complexity" evidence="1">
    <location>
        <begin position="273"/>
        <end position="309"/>
    </location>
</feature>
<dbReference type="Pfam" id="PF13349">
    <property type="entry name" value="DUF4097"/>
    <property type="match status" value="1"/>
</dbReference>
<evidence type="ECO:0000259" key="2">
    <source>
        <dbReference type="Pfam" id="PF13349"/>
    </source>
</evidence>
<evidence type="ECO:0000313" key="4">
    <source>
        <dbReference type="Proteomes" id="UP000186235"/>
    </source>
</evidence>
<dbReference type="EMBL" id="FTMI01000006">
    <property type="protein sequence ID" value="SIQ66226.1"/>
    <property type="molecule type" value="Genomic_DNA"/>
</dbReference>
<evidence type="ECO:0000256" key="1">
    <source>
        <dbReference type="SAM" id="MobiDB-lite"/>
    </source>
</evidence>
<gene>
    <name evidence="3" type="ORF">SAMN05518682_3224</name>
</gene>
<proteinExistence type="predicted"/>
<protein>
    <submittedName>
        <fullName evidence="3">Putative adhesin</fullName>
    </submittedName>
</protein>
<feature type="domain" description="DUF4097" evidence="2">
    <location>
        <begin position="41"/>
        <end position="263"/>
    </location>
</feature>
<organism evidence="3 4">
    <name type="scientific">Cellulosimicrobium aquatile</name>
    <dbReference type="NCBI Taxonomy" id="1612203"/>
    <lineage>
        <taxon>Bacteria</taxon>
        <taxon>Bacillati</taxon>
        <taxon>Actinomycetota</taxon>
        <taxon>Actinomycetes</taxon>
        <taxon>Micrococcales</taxon>
        <taxon>Promicromonosporaceae</taxon>
        <taxon>Cellulosimicrobium</taxon>
    </lineage>
</organism>
<dbReference type="AlphaFoldDB" id="A0A1N6ULN2"/>
<dbReference type="RefSeq" id="WP_076405972.1">
    <property type="nucleotide sequence ID" value="NZ_FTMI01000006.1"/>
</dbReference>
<feature type="region of interest" description="Disordered" evidence="1">
    <location>
        <begin position="267"/>
        <end position="309"/>
    </location>
</feature>
<reference evidence="4" key="1">
    <citation type="submission" date="2017-01" db="EMBL/GenBank/DDBJ databases">
        <authorList>
            <person name="Varghese N."/>
            <person name="Submissions S."/>
        </authorList>
    </citation>
    <scope>NUCLEOTIDE SEQUENCE [LARGE SCALE GENOMIC DNA]</scope>
    <source>
        <strain evidence="4">3bp</strain>
    </source>
</reference>
<keyword evidence="4" id="KW-1185">Reference proteome</keyword>
<dbReference type="Proteomes" id="UP000186235">
    <property type="component" value="Unassembled WGS sequence"/>
</dbReference>
<name>A0A1N6ULN2_9MICO</name>
<dbReference type="InterPro" id="IPR025164">
    <property type="entry name" value="Toastrack_DUF4097"/>
</dbReference>